<dbReference type="Pfam" id="PF05257">
    <property type="entry name" value="CHAP"/>
    <property type="match status" value="1"/>
</dbReference>
<dbReference type="InterPro" id="IPR038765">
    <property type="entry name" value="Papain-like_cys_pep_sf"/>
</dbReference>
<dbReference type="EMBL" id="LKLU01000134">
    <property type="protein sequence ID" value="KSU18123.1"/>
    <property type="molecule type" value="Genomic_DNA"/>
</dbReference>
<feature type="chain" id="PRO_5006891620" evidence="1">
    <location>
        <begin position="25"/>
        <end position="309"/>
    </location>
</feature>
<reference evidence="4" key="1">
    <citation type="submission" date="2015-10" db="EMBL/GenBank/DDBJ databases">
        <title>Draft Genome Sequences of 11 Lactococcus lactis subspecies cremoris strains.</title>
        <authorList>
            <person name="Wels M."/>
            <person name="Backus L."/>
            <person name="Boekhorst J."/>
            <person name="Dijkstra A."/>
            <person name="Beerthuizen M."/>
            <person name="Kelly W."/>
            <person name="Siezen R."/>
            <person name="Bachmann H."/>
            <person name="Van Hijum S."/>
        </authorList>
    </citation>
    <scope>NUCLEOTIDE SEQUENCE [LARGE SCALE GENOMIC DNA]</scope>
    <source>
        <strain evidence="4">M20</strain>
    </source>
</reference>
<protein>
    <submittedName>
        <fullName evidence="3">Phage lysin N-acetylmuramoyl-L-alanine amidase</fullName>
    </submittedName>
</protein>
<dbReference type="Proteomes" id="UP000053719">
    <property type="component" value="Unassembled WGS sequence"/>
</dbReference>
<evidence type="ECO:0000259" key="2">
    <source>
        <dbReference type="PROSITE" id="PS50911"/>
    </source>
</evidence>
<sequence>MKKFFYAIVLVVAMVFTGTIGAQAATYKVYKADAVSYQSGQYQIRCNAITPAVSDWSWLNNGIPVNKVNWVDASGKNIADGPDSNSRAGMYFTIDPTVKDLGQGHYEKNGVVVSAGTAGAVYWRKFTWDGSATNVSWLSVADLNTLLYGKQVVPPTPGFNPKTLATNFINAVKGRATGSVNPSSTSSIKLAGADVAQATYKGYSQCVALTEYYLSQHGKTLSGYVPGANAVANSKLKTSTSPVVGGLFSVPVNGTWNGVSVGGYGHTGIVISVKSGVSFTTLENNYAGGFYQVVHSWSDVSHAKYTVSL</sequence>
<dbReference type="InterPro" id="IPR038263">
    <property type="entry name" value="Lytic_exo_TRD_sf"/>
</dbReference>
<keyword evidence="1" id="KW-0732">Signal</keyword>
<dbReference type="PROSITE" id="PS50911">
    <property type="entry name" value="CHAP"/>
    <property type="match status" value="1"/>
</dbReference>
<dbReference type="Pfam" id="PF16775">
    <property type="entry name" value="ZoocinA_TRD"/>
    <property type="match status" value="1"/>
</dbReference>
<evidence type="ECO:0000313" key="3">
    <source>
        <dbReference type="EMBL" id="KSU18123.1"/>
    </source>
</evidence>
<dbReference type="InterPro" id="IPR007921">
    <property type="entry name" value="CHAP_dom"/>
</dbReference>
<organism evidence="3 4">
    <name type="scientific">Lactococcus lactis subsp. lactis</name>
    <name type="common">Streptococcus lactis</name>
    <dbReference type="NCBI Taxonomy" id="1360"/>
    <lineage>
        <taxon>Bacteria</taxon>
        <taxon>Bacillati</taxon>
        <taxon>Bacillota</taxon>
        <taxon>Bacilli</taxon>
        <taxon>Lactobacillales</taxon>
        <taxon>Streptococcaceae</taxon>
        <taxon>Lactococcus</taxon>
    </lineage>
</organism>
<dbReference type="PATRIC" id="fig|1360.114.peg.1403"/>
<feature type="domain" description="Peptidase C51" evidence="2">
    <location>
        <begin position="181"/>
        <end position="309"/>
    </location>
</feature>
<evidence type="ECO:0000256" key="1">
    <source>
        <dbReference type="SAM" id="SignalP"/>
    </source>
</evidence>
<evidence type="ECO:0000313" key="4">
    <source>
        <dbReference type="Proteomes" id="UP000053719"/>
    </source>
</evidence>
<name>A0A0V8DX20_LACLL</name>
<dbReference type="AlphaFoldDB" id="A0A0V8DX20"/>
<gene>
    <name evidence="3" type="ORF">M20_2436</name>
</gene>
<dbReference type="RefSeq" id="WP_058212229.1">
    <property type="nucleotide sequence ID" value="NZ_LKLU01000134.1"/>
</dbReference>
<dbReference type="SUPFAM" id="SSF54001">
    <property type="entry name" value="Cysteine proteinases"/>
    <property type="match status" value="1"/>
</dbReference>
<proteinExistence type="predicted"/>
<accession>A0A0V8DX20</accession>
<dbReference type="Gene3D" id="3.90.1720.10">
    <property type="entry name" value="endopeptidase domain like (from Nostoc punctiforme)"/>
    <property type="match status" value="1"/>
</dbReference>
<dbReference type="InterPro" id="IPR031898">
    <property type="entry name" value="ZoocinA_TRD"/>
</dbReference>
<feature type="signal peptide" evidence="1">
    <location>
        <begin position="1"/>
        <end position="24"/>
    </location>
</feature>
<dbReference type="Gene3D" id="2.40.50.670">
    <property type="match status" value="1"/>
</dbReference>
<comment type="caution">
    <text evidence="3">The sequence shown here is derived from an EMBL/GenBank/DDBJ whole genome shotgun (WGS) entry which is preliminary data.</text>
</comment>